<evidence type="ECO:0000256" key="1">
    <source>
        <dbReference type="SAM" id="Phobius"/>
    </source>
</evidence>
<feature type="transmembrane region" description="Helical" evidence="1">
    <location>
        <begin position="230"/>
        <end position="254"/>
    </location>
</feature>
<name>A0A126T821_9GAMM</name>
<evidence type="ECO:0000313" key="3">
    <source>
        <dbReference type="Proteomes" id="UP000030512"/>
    </source>
</evidence>
<proteinExistence type="predicted"/>
<keyword evidence="1" id="KW-0812">Transmembrane</keyword>
<dbReference type="AlphaFoldDB" id="A0A126T821"/>
<keyword evidence="1" id="KW-0472">Membrane</keyword>
<feature type="transmembrane region" description="Helical" evidence="1">
    <location>
        <begin position="78"/>
        <end position="95"/>
    </location>
</feature>
<organism evidence="2 3">
    <name type="scientific">Methylomonas denitrificans</name>
    <dbReference type="NCBI Taxonomy" id="1538553"/>
    <lineage>
        <taxon>Bacteria</taxon>
        <taxon>Pseudomonadati</taxon>
        <taxon>Pseudomonadota</taxon>
        <taxon>Gammaproteobacteria</taxon>
        <taxon>Methylococcales</taxon>
        <taxon>Methylococcaceae</taxon>
        <taxon>Methylomonas</taxon>
    </lineage>
</organism>
<gene>
    <name evidence="2" type="ORF">JT25_017190</name>
</gene>
<dbReference type="OrthoDB" id="5659946at2"/>
<keyword evidence="3" id="KW-1185">Reference proteome</keyword>
<feature type="transmembrane region" description="Helical" evidence="1">
    <location>
        <begin position="206"/>
        <end position="223"/>
    </location>
</feature>
<reference evidence="2 3" key="1">
    <citation type="journal article" date="2015" name="Environ. Microbiol.">
        <title>Methane oxidation coupled to nitrate reduction under hypoxia by the Gammaproteobacterium Methylomonas denitrificans, sp. nov. type strain FJG1.</title>
        <authorList>
            <person name="Kits K.D."/>
            <person name="Klotz M.G."/>
            <person name="Stein L.Y."/>
        </authorList>
    </citation>
    <scope>NUCLEOTIDE SEQUENCE [LARGE SCALE GENOMIC DNA]</scope>
    <source>
        <strain evidence="2 3">FJG1</strain>
    </source>
</reference>
<evidence type="ECO:0000313" key="2">
    <source>
        <dbReference type="EMBL" id="AMK78198.1"/>
    </source>
</evidence>
<keyword evidence="1" id="KW-1133">Transmembrane helix</keyword>
<dbReference type="EMBL" id="CP014476">
    <property type="protein sequence ID" value="AMK78198.1"/>
    <property type="molecule type" value="Genomic_DNA"/>
</dbReference>
<evidence type="ECO:0008006" key="4">
    <source>
        <dbReference type="Google" id="ProtNLM"/>
    </source>
</evidence>
<feature type="transmembrane region" description="Helical" evidence="1">
    <location>
        <begin position="266"/>
        <end position="286"/>
    </location>
</feature>
<protein>
    <recommendedName>
        <fullName evidence="4">DUF2232 domain-containing protein</fullName>
    </recommendedName>
</protein>
<feature type="transmembrane region" description="Helical" evidence="1">
    <location>
        <begin position="53"/>
        <end position="71"/>
    </location>
</feature>
<accession>A0A126T821</accession>
<feature type="transmembrane region" description="Helical" evidence="1">
    <location>
        <begin position="101"/>
        <end position="122"/>
    </location>
</feature>
<dbReference type="STRING" id="1538553.JT25_017190"/>
<dbReference type="KEGG" id="mdn:JT25_017190"/>
<dbReference type="Proteomes" id="UP000030512">
    <property type="component" value="Chromosome"/>
</dbReference>
<sequence>MQFLATFIMKGRMQAMTVASSLALLSLLFPPVSIVSSAAVSLVTLRRGASEGLYVLICSCLAAAVLSTLLIGNYQYALLYGLAFWLPVWLISIVLREGRYLTLAIEIAVLLGVAVVLGIYTIQEQPVQLWREVLNFMLQPMLEGKTDVPLEQIKQSAELLAHFMTGVAAAGSVYGLLFGLFLARWWQAALYNPGGFRAEFLVLKGHVHLTLVTLLVAGVAMLTSGKTAELCWNVLLVLLVTYTMIGTAVLHATFSVMKGSRFMVPFLYVTLMLIPHVMVVIVLCGLTDTWLDLRNKLKPNGA</sequence>
<feature type="transmembrane region" description="Helical" evidence="1">
    <location>
        <begin position="159"/>
        <end position="186"/>
    </location>
</feature>